<evidence type="ECO:0000259" key="1">
    <source>
        <dbReference type="PROSITE" id="PS50404"/>
    </source>
</evidence>
<dbReference type="InterPro" id="IPR004045">
    <property type="entry name" value="Glutathione_S-Trfase_N"/>
</dbReference>
<dbReference type="InterPro" id="IPR010987">
    <property type="entry name" value="Glutathione-S-Trfase_C-like"/>
</dbReference>
<feature type="domain" description="GST C-terminal" evidence="2">
    <location>
        <begin position="82"/>
        <end position="207"/>
    </location>
</feature>
<dbReference type="PANTHER" id="PTHR43968">
    <property type="match status" value="1"/>
</dbReference>
<evidence type="ECO:0000313" key="3">
    <source>
        <dbReference type="EMBL" id="MAH63427.1"/>
    </source>
</evidence>
<gene>
    <name evidence="3" type="ORF">CMN54_08295</name>
</gene>
<dbReference type="SFLD" id="SFLDG00358">
    <property type="entry name" value="Main_(cytGST)"/>
    <property type="match status" value="1"/>
</dbReference>
<proteinExistence type="predicted"/>
<dbReference type="InterPro" id="IPR040079">
    <property type="entry name" value="Glutathione_S-Trfase"/>
</dbReference>
<comment type="caution">
    <text evidence="3">The sequence shown here is derived from an EMBL/GenBank/DDBJ whole genome shotgun (WGS) entry which is preliminary data.</text>
</comment>
<dbReference type="Pfam" id="PF13417">
    <property type="entry name" value="GST_N_3"/>
    <property type="match status" value="1"/>
</dbReference>
<dbReference type="SUPFAM" id="SSF47616">
    <property type="entry name" value="GST C-terminal domain-like"/>
    <property type="match status" value="1"/>
</dbReference>
<sequence length="214" mass="23847">MILYALPISNFCSKVAIVLRHKQIPHQILPPPGGYGSAKYKQIVPTGKIPGLVDDRLVLSESEAINEYLEECYPNPVMLPEDPAKRALIRQLSRHHDLTVEPIIRSLFGQVAPKTRNAEVLESKAAELQKQLSMLAELSNPQPFLLTSEISLADVGYAPTLLLGELMWESFGMSWNLPPQLKEWQQSLQGIHAVSETLKEAREATTTWIASKQG</sequence>
<dbReference type="EMBL" id="NZEX01000092">
    <property type="protein sequence ID" value="MAH63427.1"/>
    <property type="molecule type" value="Genomic_DNA"/>
</dbReference>
<dbReference type="GO" id="GO:0005737">
    <property type="term" value="C:cytoplasm"/>
    <property type="evidence" value="ECO:0007669"/>
    <property type="project" value="TreeGrafter"/>
</dbReference>
<name>A0A2D6YJP3_9DELT</name>
<evidence type="ECO:0000259" key="2">
    <source>
        <dbReference type="PROSITE" id="PS50405"/>
    </source>
</evidence>
<dbReference type="PROSITE" id="PS50405">
    <property type="entry name" value="GST_CTER"/>
    <property type="match status" value="1"/>
</dbReference>
<dbReference type="Gene3D" id="1.20.1050.10">
    <property type="match status" value="1"/>
</dbReference>
<dbReference type="PANTHER" id="PTHR43968:SF6">
    <property type="entry name" value="GLUTATHIONE S-TRANSFERASE OMEGA"/>
    <property type="match status" value="1"/>
</dbReference>
<dbReference type="CDD" id="cd00299">
    <property type="entry name" value="GST_C_family"/>
    <property type="match status" value="1"/>
</dbReference>
<dbReference type="InterPro" id="IPR036249">
    <property type="entry name" value="Thioredoxin-like_sf"/>
</dbReference>
<dbReference type="CDD" id="cd00570">
    <property type="entry name" value="GST_N_family"/>
    <property type="match status" value="1"/>
</dbReference>
<evidence type="ECO:0000313" key="4">
    <source>
        <dbReference type="Proteomes" id="UP000226525"/>
    </source>
</evidence>
<dbReference type="SFLD" id="SFLDS00019">
    <property type="entry name" value="Glutathione_Transferase_(cytos"/>
    <property type="match status" value="1"/>
</dbReference>
<dbReference type="InterPro" id="IPR036282">
    <property type="entry name" value="Glutathione-S-Trfase_C_sf"/>
</dbReference>
<dbReference type="InterPro" id="IPR050983">
    <property type="entry name" value="GST_Omega/HSP26"/>
</dbReference>
<dbReference type="PROSITE" id="PS50404">
    <property type="entry name" value="GST_NTER"/>
    <property type="match status" value="1"/>
</dbReference>
<feature type="domain" description="GST N-terminal" evidence="1">
    <location>
        <begin position="1"/>
        <end position="77"/>
    </location>
</feature>
<reference evidence="4" key="1">
    <citation type="submission" date="2017-09" db="EMBL/GenBank/DDBJ databases">
        <title>The Reconstruction of 2,631 Draft Metagenome-Assembled Genomes from the Global Oceans.</title>
        <authorList>
            <person name="Tully B.J."/>
            <person name="Graham E.D."/>
            <person name="Heidelberg J.F."/>
        </authorList>
    </citation>
    <scope>NUCLEOTIDE SEQUENCE [LARGE SCALE GENOMIC DNA]</scope>
</reference>
<evidence type="ECO:0008006" key="5">
    <source>
        <dbReference type="Google" id="ProtNLM"/>
    </source>
</evidence>
<dbReference type="SUPFAM" id="SSF52833">
    <property type="entry name" value="Thioredoxin-like"/>
    <property type="match status" value="1"/>
</dbReference>
<accession>A0A2D6YJP3</accession>
<organism evidence="3 4">
    <name type="scientific">SAR324 cluster bacterium</name>
    <dbReference type="NCBI Taxonomy" id="2024889"/>
    <lineage>
        <taxon>Bacteria</taxon>
        <taxon>Deltaproteobacteria</taxon>
        <taxon>SAR324 cluster</taxon>
    </lineage>
</organism>
<dbReference type="Gene3D" id="3.40.30.10">
    <property type="entry name" value="Glutaredoxin"/>
    <property type="match status" value="1"/>
</dbReference>
<dbReference type="AlphaFoldDB" id="A0A2D6YJP3"/>
<dbReference type="Proteomes" id="UP000226525">
    <property type="component" value="Unassembled WGS sequence"/>
</dbReference>
<protein>
    <recommendedName>
        <fullName evidence="5">Glutathione S-transferase</fullName>
    </recommendedName>
</protein>